<dbReference type="PANTHER" id="PTHR11647">
    <property type="entry name" value="HYDRANTOINASE/DIHYDROPYRIMIDINASE FAMILY MEMBER"/>
    <property type="match status" value="1"/>
</dbReference>
<accession>W7YJD5</accession>
<dbReference type="AlphaFoldDB" id="W7YJD5"/>
<gene>
    <name evidence="1" type="ORF">JCM21142_93328</name>
</gene>
<dbReference type="Proteomes" id="UP000019402">
    <property type="component" value="Unassembled WGS sequence"/>
</dbReference>
<protein>
    <submittedName>
        <fullName evidence="1">D-hydantoinase</fullName>
    </submittedName>
</protein>
<name>W7YJD5_9BACT</name>
<evidence type="ECO:0000313" key="2">
    <source>
        <dbReference type="Proteomes" id="UP000019402"/>
    </source>
</evidence>
<dbReference type="GO" id="GO:0016812">
    <property type="term" value="F:hydrolase activity, acting on carbon-nitrogen (but not peptide) bonds, in cyclic amides"/>
    <property type="evidence" value="ECO:0007669"/>
    <property type="project" value="TreeGrafter"/>
</dbReference>
<sequence length="79" mass="8682">MNYLVIKNGFVVKESAIVTEDILVGGNKILQMGQHIERPTSETPVIDASGKFVMPGAVDINRHFLPRSSGEVSQEELRS</sequence>
<reference evidence="1 2" key="1">
    <citation type="journal article" date="2014" name="Genome Announc.">
        <title>Draft Genome Sequence of Cytophaga fermentans JCM 21142T, a Facultative Anaerobe Isolated from Marine Mud.</title>
        <authorList>
            <person name="Starns D."/>
            <person name="Oshima K."/>
            <person name="Suda W."/>
            <person name="Iino T."/>
            <person name="Yuki M."/>
            <person name="Inoue J."/>
            <person name="Kitamura K."/>
            <person name="Iida T."/>
            <person name="Darby A."/>
            <person name="Hattori M."/>
            <person name="Ohkuma M."/>
        </authorList>
    </citation>
    <scope>NUCLEOTIDE SEQUENCE [LARGE SCALE GENOMIC DNA]</scope>
    <source>
        <strain evidence="1 2">JCM 21142</strain>
    </source>
</reference>
<comment type="caution">
    <text evidence="1">The sequence shown here is derived from an EMBL/GenBank/DDBJ whole genome shotgun (WGS) entry which is preliminary data.</text>
</comment>
<dbReference type="GO" id="GO:0005829">
    <property type="term" value="C:cytosol"/>
    <property type="evidence" value="ECO:0007669"/>
    <property type="project" value="TreeGrafter"/>
</dbReference>
<dbReference type="EMBL" id="BAMD01000050">
    <property type="protein sequence ID" value="GAF04616.1"/>
    <property type="molecule type" value="Genomic_DNA"/>
</dbReference>
<dbReference type="PANTHER" id="PTHR11647:SF1">
    <property type="entry name" value="COLLAPSIN RESPONSE MEDIATOR PROTEIN"/>
    <property type="match status" value="1"/>
</dbReference>
<dbReference type="SUPFAM" id="SSF51338">
    <property type="entry name" value="Composite domain of metallo-dependent hydrolases"/>
    <property type="match status" value="1"/>
</dbReference>
<dbReference type="InterPro" id="IPR050378">
    <property type="entry name" value="Metallo-dep_Hydrolases_sf"/>
</dbReference>
<keyword evidence="2" id="KW-1185">Reference proteome</keyword>
<dbReference type="OrthoDB" id="9765462at2"/>
<dbReference type="InterPro" id="IPR011059">
    <property type="entry name" value="Metal-dep_hydrolase_composite"/>
</dbReference>
<evidence type="ECO:0000313" key="1">
    <source>
        <dbReference type="EMBL" id="GAF04616.1"/>
    </source>
</evidence>
<organism evidence="1 2">
    <name type="scientific">Saccharicrinis fermentans DSM 9555 = JCM 21142</name>
    <dbReference type="NCBI Taxonomy" id="869213"/>
    <lineage>
        <taxon>Bacteria</taxon>
        <taxon>Pseudomonadati</taxon>
        <taxon>Bacteroidota</taxon>
        <taxon>Bacteroidia</taxon>
        <taxon>Marinilabiliales</taxon>
        <taxon>Marinilabiliaceae</taxon>
        <taxon>Saccharicrinis</taxon>
    </lineage>
</organism>
<dbReference type="Gene3D" id="2.30.40.10">
    <property type="entry name" value="Urease, subunit C, domain 1"/>
    <property type="match status" value="1"/>
</dbReference>
<proteinExistence type="predicted"/>
<dbReference type="RefSeq" id="WP_044213857.1">
    <property type="nucleotide sequence ID" value="NZ_BAMD01000050.1"/>
</dbReference>